<protein>
    <submittedName>
        <fullName evidence="5">Helix-turn-helix transcriptional regulator</fullName>
    </submittedName>
</protein>
<dbReference type="Pfam" id="PF01638">
    <property type="entry name" value="HxlR"/>
    <property type="match status" value="1"/>
</dbReference>
<evidence type="ECO:0000256" key="2">
    <source>
        <dbReference type="ARBA" id="ARBA00023125"/>
    </source>
</evidence>
<dbReference type="AlphaFoldDB" id="A0A7W4I9J1"/>
<keyword evidence="3" id="KW-0804">Transcription</keyword>
<sequence>MAKSPVPASCSEHGVMTSLGDKWTILVILQLARAPEPRQRFSRLRRDVAGISQRMLTVTLRMLERHGLVVRHYHAEVPPRVEYELSPMGASLVPALETFAAWIATHWDAMMQARDDYDVQEP</sequence>
<keyword evidence="1" id="KW-0805">Transcription regulation</keyword>
<dbReference type="GO" id="GO:0003677">
    <property type="term" value="F:DNA binding"/>
    <property type="evidence" value="ECO:0007669"/>
    <property type="project" value="UniProtKB-KW"/>
</dbReference>
<feature type="domain" description="HTH hxlR-type" evidence="4">
    <location>
        <begin position="10"/>
        <end position="111"/>
    </location>
</feature>
<dbReference type="InterPro" id="IPR002577">
    <property type="entry name" value="HTH_HxlR"/>
</dbReference>
<proteinExistence type="predicted"/>
<organism evidence="5 6">
    <name type="scientific">Gluconacetobacter sacchari</name>
    <dbReference type="NCBI Taxonomy" id="92759"/>
    <lineage>
        <taxon>Bacteria</taxon>
        <taxon>Pseudomonadati</taxon>
        <taxon>Pseudomonadota</taxon>
        <taxon>Alphaproteobacteria</taxon>
        <taxon>Acetobacterales</taxon>
        <taxon>Acetobacteraceae</taxon>
        <taxon>Gluconacetobacter</taxon>
    </lineage>
</organism>
<name>A0A7W4I9J1_9PROT</name>
<dbReference type="InterPro" id="IPR036388">
    <property type="entry name" value="WH-like_DNA-bd_sf"/>
</dbReference>
<evidence type="ECO:0000256" key="3">
    <source>
        <dbReference type="ARBA" id="ARBA00023163"/>
    </source>
</evidence>
<dbReference type="PANTHER" id="PTHR33204">
    <property type="entry name" value="TRANSCRIPTIONAL REGULATOR, MARR FAMILY"/>
    <property type="match status" value="1"/>
</dbReference>
<evidence type="ECO:0000313" key="6">
    <source>
        <dbReference type="Proteomes" id="UP000589085"/>
    </source>
</evidence>
<comment type="caution">
    <text evidence="5">The sequence shown here is derived from an EMBL/GenBank/DDBJ whole genome shotgun (WGS) entry which is preliminary data.</text>
</comment>
<dbReference type="Gene3D" id="1.10.10.10">
    <property type="entry name" value="Winged helix-like DNA-binding domain superfamily/Winged helix DNA-binding domain"/>
    <property type="match status" value="1"/>
</dbReference>
<accession>A0A7W4I9J1</accession>
<evidence type="ECO:0000256" key="1">
    <source>
        <dbReference type="ARBA" id="ARBA00023015"/>
    </source>
</evidence>
<dbReference type="PANTHER" id="PTHR33204:SF39">
    <property type="entry name" value="TRANSCRIPTIONAL REGULATORY PROTEIN"/>
    <property type="match status" value="1"/>
</dbReference>
<reference evidence="5 6" key="1">
    <citation type="submission" date="2020-04" db="EMBL/GenBank/DDBJ databases">
        <title>Description of novel Gluconacetobacter.</title>
        <authorList>
            <person name="Sombolestani A."/>
        </authorList>
    </citation>
    <scope>NUCLEOTIDE SEQUENCE [LARGE SCALE GENOMIC DNA]</scope>
    <source>
        <strain evidence="5 6">LMG 19747</strain>
    </source>
</reference>
<evidence type="ECO:0000313" key="5">
    <source>
        <dbReference type="EMBL" id="MBB2158766.1"/>
    </source>
</evidence>
<dbReference type="InterPro" id="IPR036390">
    <property type="entry name" value="WH_DNA-bd_sf"/>
</dbReference>
<dbReference type="PROSITE" id="PS51118">
    <property type="entry name" value="HTH_HXLR"/>
    <property type="match status" value="1"/>
</dbReference>
<dbReference type="RefSeq" id="WP_182995628.1">
    <property type="nucleotide sequence ID" value="NZ_JABEQJ010000001.1"/>
</dbReference>
<dbReference type="Proteomes" id="UP000589085">
    <property type="component" value="Unassembled WGS sequence"/>
</dbReference>
<dbReference type="EMBL" id="JABEQJ010000001">
    <property type="protein sequence ID" value="MBB2158766.1"/>
    <property type="molecule type" value="Genomic_DNA"/>
</dbReference>
<gene>
    <name evidence="5" type="ORF">HLH48_00985</name>
</gene>
<evidence type="ECO:0000259" key="4">
    <source>
        <dbReference type="PROSITE" id="PS51118"/>
    </source>
</evidence>
<keyword evidence="2" id="KW-0238">DNA-binding</keyword>
<dbReference type="SUPFAM" id="SSF46785">
    <property type="entry name" value="Winged helix' DNA-binding domain"/>
    <property type="match status" value="1"/>
</dbReference>